<protein>
    <submittedName>
        <fullName evidence="1">Uncharacterized protein</fullName>
    </submittedName>
</protein>
<dbReference type="EMBL" id="CM042033">
    <property type="protein sequence ID" value="KAI3773964.1"/>
    <property type="molecule type" value="Genomic_DNA"/>
</dbReference>
<organism evidence="1 2">
    <name type="scientific">Smallanthus sonchifolius</name>
    <dbReference type="NCBI Taxonomy" id="185202"/>
    <lineage>
        <taxon>Eukaryota</taxon>
        <taxon>Viridiplantae</taxon>
        <taxon>Streptophyta</taxon>
        <taxon>Embryophyta</taxon>
        <taxon>Tracheophyta</taxon>
        <taxon>Spermatophyta</taxon>
        <taxon>Magnoliopsida</taxon>
        <taxon>eudicotyledons</taxon>
        <taxon>Gunneridae</taxon>
        <taxon>Pentapetalae</taxon>
        <taxon>asterids</taxon>
        <taxon>campanulids</taxon>
        <taxon>Asterales</taxon>
        <taxon>Asteraceae</taxon>
        <taxon>Asteroideae</taxon>
        <taxon>Heliantheae alliance</taxon>
        <taxon>Millerieae</taxon>
        <taxon>Smallanthus</taxon>
    </lineage>
</organism>
<keyword evidence="2" id="KW-1185">Reference proteome</keyword>
<name>A0ACB9FRI0_9ASTR</name>
<proteinExistence type="predicted"/>
<sequence>MLKVSPWKGVARFGNRGKLNPRYVGPFEILARVGPVAYKLKLPQELSNVHDTFHVSNLKKCLSDETLIIPPDEIHIDDKLHFIEEPMEVTDWKVQRTRRSRVKLVKSFSHLPISLKFRGKTIPLQSKPHLHFQSFSFFLRQFHNSLSNRSPVLKRKSPQFGVIRRISIVLEESLAKDSRLLLCFSLKIAILGLRYRNYSFDTCFTQKSSDQGKVIKFKVKISDQVKVIRFKRKSTDQEIERGHQSNTSFINSITFYSQETVQIISQASNLHSRSNCYQLIKELDPPIISKVSEGLEQPESQQKPPEANLTVAGTPFYRSL</sequence>
<evidence type="ECO:0000313" key="1">
    <source>
        <dbReference type="EMBL" id="KAI3773964.1"/>
    </source>
</evidence>
<dbReference type="Proteomes" id="UP001056120">
    <property type="component" value="Linkage Group LG16"/>
</dbReference>
<gene>
    <name evidence="1" type="ORF">L1987_48504</name>
</gene>
<comment type="caution">
    <text evidence="1">The sequence shown here is derived from an EMBL/GenBank/DDBJ whole genome shotgun (WGS) entry which is preliminary data.</text>
</comment>
<evidence type="ECO:0000313" key="2">
    <source>
        <dbReference type="Proteomes" id="UP001056120"/>
    </source>
</evidence>
<reference evidence="1 2" key="2">
    <citation type="journal article" date="2022" name="Mol. Ecol. Resour.">
        <title>The genomes of chicory, endive, great burdock and yacon provide insights into Asteraceae paleo-polyploidization history and plant inulin production.</title>
        <authorList>
            <person name="Fan W."/>
            <person name="Wang S."/>
            <person name="Wang H."/>
            <person name="Wang A."/>
            <person name="Jiang F."/>
            <person name="Liu H."/>
            <person name="Zhao H."/>
            <person name="Xu D."/>
            <person name="Zhang Y."/>
        </authorList>
    </citation>
    <scope>NUCLEOTIDE SEQUENCE [LARGE SCALE GENOMIC DNA]</scope>
    <source>
        <strain evidence="2">cv. Yunnan</strain>
        <tissue evidence="1">Leaves</tissue>
    </source>
</reference>
<accession>A0ACB9FRI0</accession>
<reference evidence="2" key="1">
    <citation type="journal article" date="2022" name="Mol. Ecol. Resour.">
        <title>The genomes of chicory, endive, great burdock and yacon provide insights into Asteraceae palaeo-polyploidization history and plant inulin production.</title>
        <authorList>
            <person name="Fan W."/>
            <person name="Wang S."/>
            <person name="Wang H."/>
            <person name="Wang A."/>
            <person name="Jiang F."/>
            <person name="Liu H."/>
            <person name="Zhao H."/>
            <person name="Xu D."/>
            <person name="Zhang Y."/>
        </authorList>
    </citation>
    <scope>NUCLEOTIDE SEQUENCE [LARGE SCALE GENOMIC DNA]</scope>
    <source>
        <strain evidence="2">cv. Yunnan</strain>
    </source>
</reference>